<dbReference type="PANTHER" id="PTHR43498:SF1">
    <property type="entry name" value="COB--COM HETERODISULFIDE REDUCTASE IRON-SULFUR SUBUNIT A"/>
    <property type="match status" value="1"/>
</dbReference>
<dbReference type="PRINTS" id="PR00411">
    <property type="entry name" value="PNDRDTASEI"/>
</dbReference>
<dbReference type="OrthoDB" id="615715at2"/>
<evidence type="ECO:0000313" key="9">
    <source>
        <dbReference type="Proteomes" id="UP000295302"/>
    </source>
</evidence>
<evidence type="ECO:0000256" key="5">
    <source>
        <dbReference type="ARBA" id="ARBA00023014"/>
    </source>
</evidence>
<keyword evidence="2" id="KW-0479">Metal-binding</keyword>
<keyword evidence="7" id="KW-0472">Membrane</keyword>
<dbReference type="AlphaFoldDB" id="A0A4R4Z784"/>
<feature type="region of interest" description="Disordered" evidence="6">
    <location>
        <begin position="552"/>
        <end position="575"/>
    </location>
</feature>
<gene>
    <name evidence="8" type="ORF">E1286_06585</name>
</gene>
<dbReference type="InterPro" id="IPR036188">
    <property type="entry name" value="FAD/NAD-bd_sf"/>
</dbReference>
<dbReference type="PANTHER" id="PTHR43498">
    <property type="entry name" value="FERREDOXIN:COB-COM HETERODISULFIDE REDUCTASE SUBUNIT A"/>
    <property type="match status" value="1"/>
</dbReference>
<organism evidence="8 9">
    <name type="scientific">Nonomuraea terrae</name>
    <dbReference type="NCBI Taxonomy" id="2530383"/>
    <lineage>
        <taxon>Bacteria</taxon>
        <taxon>Bacillati</taxon>
        <taxon>Actinomycetota</taxon>
        <taxon>Actinomycetes</taxon>
        <taxon>Streptosporangiales</taxon>
        <taxon>Streptosporangiaceae</taxon>
        <taxon>Nonomuraea</taxon>
    </lineage>
</organism>
<dbReference type="GO" id="GO:0016491">
    <property type="term" value="F:oxidoreductase activity"/>
    <property type="evidence" value="ECO:0007669"/>
    <property type="project" value="UniProtKB-KW"/>
</dbReference>
<evidence type="ECO:0000256" key="7">
    <source>
        <dbReference type="SAM" id="Phobius"/>
    </source>
</evidence>
<evidence type="ECO:0000256" key="6">
    <source>
        <dbReference type="SAM" id="MobiDB-lite"/>
    </source>
</evidence>
<evidence type="ECO:0000256" key="4">
    <source>
        <dbReference type="ARBA" id="ARBA00023004"/>
    </source>
</evidence>
<sequence length="575" mass="60030">MGAHVRSGFRHHRQQRGGGRRVLTADVVVIGGGLGGVAAALAAAESGRSVVLTCAEEEPGGQITSQLVPALDEHPHVETGGVSASYTRLRELVRAGYGGVANPGGGWVSRLCFEPHAGAKAIADLLAPHVESGRLTVVTGAAPAGVRLHAGLIEAVTLTTGQSVAGEVFCDATELGDLLVLAGAPWVCGSEGGDAYGESLAVEGAPRPRAVQSCTTGFLVEHLPGEDHTVPRPPGYERWRDGQPFTLEIDGWDGRTHRYRMFEDGPDGHPPFWTYRRLRDGAVLGGRDLVLINWAGNDYADRSLIHEPGEAAAGARLLSLAFLHWLQTEAGFPGLRLAAEAPGTSGGLARHPYVRESRRLAVPGPVTEHHLRPVPGQARAAAMPDAVGVAWYHMDIHARVGHPGSHYADTAPFQIPLSALVAPEPGNLLAAAKNLGATQAAASAYRVHHGEWAVGEAAGTAAAHCVRRSIRPGRLSAPAELLAVRRSLVARGAPIAWVLDVAPSDPLFAPVQLLAAAGAVRPDSLDVRPDQPLTEADRTVLRAAAARLGRHDMTSDPGRTWADAASTLAGGGGTA</sequence>
<dbReference type="Gene3D" id="3.50.50.60">
    <property type="entry name" value="FAD/NAD(P)-binding domain"/>
    <property type="match status" value="1"/>
</dbReference>
<accession>A0A4R4Z784</accession>
<name>A0A4R4Z784_9ACTN</name>
<dbReference type="InterPro" id="IPR039650">
    <property type="entry name" value="HdrA-like"/>
</dbReference>
<dbReference type="GO" id="GO:0046872">
    <property type="term" value="F:metal ion binding"/>
    <property type="evidence" value="ECO:0007669"/>
    <property type="project" value="UniProtKB-KW"/>
</dbReference>
<dbReference type="SUPFAM" id="SSF51905">
    <property type="entry name" value="FAD/NAD(P)-binding domain"/>
    <property type="match status" value="1"/>
</dbReference>
<evidence type="ECO:0000256" key="1">
    <source>
        <dbReference type="ARBA" id="ARBA00022485"/>
    </source>
</evidence>
<keyword evidence="7" id="KW-0812">Transmembrane</keyword>
<dbReference type="GO" id="GO:0051539">
    <property type="term" value="F:4 iron, 4 sulfur cluster binding"/>
    <property type="evidence" value="ECO:0007669"/>
    <property type="project" value="UniProtKB-KW"/>
</dbReference>
<dbReference type="Proteomes" id="UP000295302">
    <property type="component" value="Unassembled WGS sequence"/>
</dbReference>
<evidence type="ECO:0000313" key="8">
    <source>
        <dbReference type="EMBL" id="TDD53796.1"/>
    </source>
</evidence>
<keyword evidence="1" id="KW-0004">4Fe-4S</keyword>
<keyword evidence="7" id="KW-1133">Transmembrane helix</keyword>
<dbReference type="Pfam" id="PF12831">
    <property type="entry name" value="FAD_oxidored"/>
    <property type="match status" value="1"/>
</dbReference>
<comment type="caution">
    <text evidence="8">The sequence shown here is derived from an EMBL/GenBank/DDBJ whole genome shotgun (WGS) entry which is preliminary data.</text>
</comment>
<feature type="transmembrane region" description="Helical" evidence="7">
    <location>
        <begin position="21"/>
        <end position="44"/>
    </location>
</feature>
<protein>
    <submittedName>
        <fullName evidence="8">FAD-dependent oxidoreductase</fullName>
    </submittedName>
</protein>
<dbReference type="EMBL" id="SMKQ01000011">
    <property type="protein sequence ID" value="TDD53796.1"/>
    <property type="molecule type" value="Genomic_DNA"/>
</dbReference>
<keyword evidence="3" id="KW-0560">Oxidoreductase</keyword>
<keyword evidence="9" id="KW-1185">Reference proteome</keyword>
<keyword evidence="4" id="KW-0408">Iron</keyword>
<evidence type="ECO:0000256" key="3">
    <source>
        <dbReference type="ARBA" id="ARBA00023002"/>
    </source>
</evidence>
<keyword evidence="5" id="KW-0411">Iron-sulfur</keyword>
<evidence type="ECO:0000256" key="2">
    <source>
        <dbReference type="ARBA" id="ARBA00022723"/>
    </source>
</evidence>
<reference evidence="8 9" key="1">
    <citation type="submission" date="2019-03" db="EMBL/GenBank/DDBJ databases">
        <title>Draft genome sequences of novel Actinobacteria.</title>
        <authorList>
            <person name="Sahin N."/>
            <person name="Ay H."/>
            <person name="Saygin H."/>
        </authorList>
    </citation>
    <scope>NUCLEOTIDE SEQUENCE [LARGE SCALE GENOMIC DNA]</scope>
    <source>
        <strain evidence="8 9">CH32</strain>
    </source>
</reference>
<proteinExistence type="predicted"/>